<evidence type="ECO:0000313" key="3">
    <source>
        <dbReference type="EMBL" id="QXI30932.1"/>
    </source>
</evidence>
<feature type="transmembrane region" description="Helical" evidence="1">
    <location>
        <begin position="69"/>
        <end position="89"/>
    </location>
</feature>
<reference evidence="3 4" key="1">
    <citation type="journal article" date="2020" name="Microorganisms">
        <title>Reliable Identification of Environmental Pseudomonas Isolates Using the rpoD Gene.</title>
        <authorList>
            <consortium name="The Broad Institute Genome Sequencing Platform"/>
            <person name="Girard L."/>
            <person name="Lood C."/>
            <person name="Rokni-Zadeh H."/>
            <person name="van Noort V."/>
            <person name="Lavigne R."/>
            <person name="De Mot R."/>
        </authorList>
    </citation>
    <scope>NUCLEOTIDE SEQUENCE [LARGE SCALE GENOMIC DNA]</scope>
    <source>
        <strain evidence="3 4">RW8P3</strain>
    </source>
</reference>
<proteinExistence type="predicted"/>
<keyword evidence="1" id="KW-1133">Transmembrane helix</keyword>
<name>A0A9E6PR46_9PSED</name>
<dbReference type="PROSITE" id="PS51257">
    <property type="entry name" value="PROKAR_LIPOPROTEIN"/>
    <property type="match status" value="1"/>
</dbReference>
<feature type="transmembrane region" description="Helical" evidence="1">
    <location>
        <begin position="180"/>
        <end position="200"/>
    </location>
</feature>
<sequence>MKNQSSSAGILWIIAAVGCLALHDSIARQMVLGLPLAVVIWIRYLGQATVMSATALARGKIDAWRCHKPVVHLARAVFLVALSLTFMGGLRYVPLAQSTALLFLAPLFVLVISRLVFDEQVRLIQWLAVVGGLAGVYLVIQPGAGHFDWNYLWPCAGAFFLSCYQLATRMGARFDNAESATLWLGLYATLLCSLIIPWYWQSPSPTQWIGLIGMGCIGSLAHWFFATAYSKASPALLAPFTYVQVPFSALLGFVFFSSLPTPSAWAGIALIMLSGLIVALPDNKRRAHTLA</sequence>
<feature type="transmembrane region" description="Helical" evidence="1">
    <location>
        <begin position="95"/>
        <end position="117"/>
    </location>
</feature>
<reference evidence="3 4" key="2">
    <citation type="journal article" date="2021" name="Microorganisms">
        <title>The Ever-Expanding Pseudomonas Genus: Description of 43 New Species and Partition of the Pseudomonas putida Group.</title>
        <authorList>
            <person name="Girard L."/>
            <person name="Lood C."/>
            <person name="Hofte M."/>
            <person name="Vandamme P."/>
            <person name="Rokni-Zadeh H."/>
            <person name="van Noort V."/>
            <person name="Lavigne R."/>
            <person name="De Mot R."/>
        </authorList>
    </citation>
    <scope>NUCLEOTIDE SEQUENCE [LARGE SCALE GENOMIC DNA]</scope>
    <source>
        <strain evidence="3 4">RW8P3</strain>
    </source>
</reference>
<evidence type="ECO:0000313" key="4">
    <source>
        <dbReference type="Proteomes" id="UP000634530"/>
    </source>
</evidence>
<dbReference type="EMBL" id="CP077093">
    <property type="protein sequence ID" value="QXI30932.1"/>
    <property type="molecule type" value="Genomic_DNA"/>
</dbReference>
<dbReference type="Pfam" id="PF00892">
    <property type="entry name" value="EamA"/>
    <property type="match status" value="2"/>
</dbReference>
<feature type="transmembrane region" description="Helical" evidence="1">
    <location>
        <begin position="31"/>
        <end position="57"/>
    </location>
</feature>
<feature type="transmembrane region" description="Helical" evidence="1">
    <location>
        <begin position="124"/>
        <end position="145"/>
    </location>
</feature>
<dbReference type="InterPro" id="IPR000620">
    <property type="entry name" value="EamA_dom"/>
</dbReference>
<feature type="transmembrane region" description="Helical" evidence="1">
    <location>
        <begin position="262"/>
        <end position="280"/>
    </location>
</feature>
<dbReference type="RefSeq" id="WP_186680253.1">
    <property type="nucleotide sequence ID" value="NZ_CP077093.1"/>
</dbReference>
<dbReference type="KEGG" id="pvw:HU752_013730"/>
<evidence type="ECO:0000259" key="2">
    <source>
        <dbReference type="Pfam" id="PF00892"/>
    </source>
</evidence>
<keyword evidence="4" id="KW-1185">Reference proteome</keyword>
<accession>A0A9E6PR46</accession>
<dbReference type="Proteomes" id="UP000634530">
    <property type="component" value="Chromosome"/>
</dbReference>
<dbReference type="InterPro" id="IPR037185">
    <property type="entry name" value="EmrE-like"/>
</dbReference>
<protein>
    <submittedName>
        <fullName evidence="3">DMT family transporter</fullName>
    </submittedName>
</protein>
<keyword evidence="1" id="KW-0812">Transmembrane</keyword>
<dbReference type="PANTHER" id="PTHR22911:SF103">
    <property type="entry name" value="BLR2811 PROTEIN"/>
    <property type="match status" value="1"/>
</dbReference>
<feature type="domain" description="EamA" evidence="2">
    <location>
        <begin position="151"/>
        <end position="278"/>
    </location>
</feature>
<dbReference type="GO" id="GO:0016020">
    <property type="term" value="C:membrane"/>
    <property type="evidence" value="ECO:0007669"/>
    <property type="project" value="InterPro"/>
</dbReference>
<feature type="transmembrane region" description="Helical" evidence="1">
    <location>
        <begin position="206"/>
        <end position="225"/>
    </location>
</feature>
<feature type="transmembrane region" description="Helical" evidence="1">
    <location>
        <begin position="237"/>
        <end position="256"/>
    </location>
</feature>
<evidence type="ECO:0000256" key="1">
    <source>
        <dbReference type="SAM" id="Phobius"/>
    </source>
</evidence>
<dbReference type="AlphaFoldDB" id="A0A9E6PR46"/>
<gene>
    <name evidence="3" type="ORF">HU752_013730</name>
</gene>
<feature type="domain" description="EamA" evidence="2">
    <location>
        <begin position="8"/>
        <end position="140"/>
    </location>
</feature>
<feature type="transmembrane region" description="Helical" evidence="1">
    <location>
        <begin position="151"/>
        <end position="168"/>
    </location>
</feature>
<dbReference type="PANTHER" id="PTHR22911">
    <property type="entry name" value="ACYL-MALONYL CONDENSING ENZYME-RELATED"/>
    <property type="match status" value="1"/>
</dbReference>
<dbReference type="SUPFAM" id="SSF103481">
    <property type="entry name" value="Multidrug resistance efflux transporter EmrE"/>
    <property type="match status" value="2"/>
</dbReference>
<organism evidence="3 4">
    <name type="scientific">Pseudomonas vanderleydeniana</name>
    <dbReference type="NCBI Taxonomy" id="2745495"/>
    <lineage>
        <taxon>Bacteria</taxon>
        <taxon>Pseudomonadati</taxon>
        <taxon>Pseudomonadota</taxon>
        <taxon>Gammaproteobacteria</taxon>
        <taxon>Pseudomonadales</taxon>
        <taxon>Pseudomonadaceae</taxon>
        <taxon>Pseudomonas</taxon>
    </lineage>
</organism>
<keyword evidence="1" id="KW-0472">Membrane</keyword>